<keyword evidence="4" id="KW-1185">Reference proteome</keyword>
<feature type="region of interest" description="Disordered" evidence="1">
    <location>
        <begin position="509"/>
        <end position="561"/>
    </location>
</feature>
<name>A0A9W6YB38_9STRA</name>
<sequence length="801" mass="88334">MDTFRQNVLRGAVCVMQSDEAAAEQHWNNVPSSDQHSASIFKFRRQPEDRDVVPKSSGRSSSSTPRNVVAPDLSDIASGQLPTAPLAERVRIAGSARKYLQSDSPSSSTTVPDQQVKTSAKAPRSLRGKLHFYIGDGKDAAGAARSVRRALGNLSLQQAIALVLLLAGMISESGTPAPRYNVPIAIGLILLPAATEDDAVGYLKREHHRLFITGLALATGVDFVWLMRPQEGAFNAYFVESIKSYTDIAIAVCALAKVSLIFCSYLELVDTEPPLDEGNEDTYEAPPVPPPSFRLWDKVKFFFPRRTLPKRAQLSIEVLHRVLVLAWIHLVCGALLLALGLMATIWYSGRTQFRVSPVGIPLYIMLLLKSATTLLTYLTISHRLNYDACLELYGLKQRDPSSRVREVDGVQMRLPQEPVLAYNREWLRRIQRAKVLDGIAGGYLILVFYAALRSGMIIGGQGVPTMLACIAVVQLVLDAWTPLLILVAARCGSALHALHHRGIPGTDPLFPPQLRWEDSDDEEDSDSDDTDSGEQESEEESDGDLSYHSSSSSGDADRTPAERRARRLLHRQRRLERLRASPRDPQLPIVDADAIEGSHTARSVSDIATARDVVENANSSGKGAWVRHWHEASRRAYLVHSLTGEAVWEMPKATAAPTPTSLQISTTCRDAVNIDDLASARLTSDAFDEYWSKLADGGGFNCRVSRIPDTIVLAQHLQDHDFIIVSDGPRHHGDQQRTVLFYAEDNEDGEEEALMFMGEFVFDSLSLKLRACFRCAGPDAIVPFVKRLQLKEIVGAYAPCD</sequence>
<feature type="compositionally biased region" description="Low complexity" evidence="1">
    <location>
        <begin position="544"/>
        <end position="554"/>
    </location>
</feature>
<feature type="transmembrane region" description="Helical" evidence="2">
    <location>
        <begin position="322"/>
        <end position="348"/>
    </location>
</feature>
<accession>A0A9W6YB38</accession>
<feature type="region of interest" description="Disordered" evidence="1">
    <location>
        <begin position="98"/>
        <end position="123"/>
    </location>
</feature>
<keyword evidence="2" id="KW-1133">Transmembrane helix</keyword>
<gene>
    <name evidence="3" type="ORF">Pfra01_002453400</name>
</gene>
<comment type="caution">
    <text evidence="3">The sequence shown here is derived from an EMBL/GenBank/DDBJ whole genome shotgun (WGS) entry which is preliminary data.</text>
</comment>
<feature type="transmembrane region" description="Helical" evidence="2">
    <location>
        <begin position="464"/>
        <end position="489"/>
    </location>
</feature>
<feature type="region of interest" description="Disordered" evidence="1">
    <location>
        <begin position="44"/>
        <end position="76"/>
    </location>
</feature>
<feature type="transmembrane region" description="Helical" evidence="2">
    <location>
        <begin position="360"/>
        <end position="380"/>
    </location>
</feature>
<feature type="compositionally biased region" description="Acidic residues" evidence="1">
    <location>
        <begin position="518"/>
        <end position="543"/>
    </location>
</feature>
<dbReference type="AlphaFoldDB" id="A0A9W6YB38"/>
<proteinExistence type="predicted"/>
<protein>
    <submittedName>
        <fullName evidence="3">Unnamed protein product</fullName>
    </submittedName>
</protein>
<keyword evidence="2" id="KW-0812">Transmembrane</keyword>
<feature type="transmembrane region" description="Helical" evidence="2">
    <location>
        <begin position="435"/>
        <end position="452"/>
    </location>
</feature>
<feature type="compositionally biased region" description="Low complexity" evidence="1">
    <location>
        <begin position="101"/>
        <end position="114"/>
    </location>
</feature>
<dbReference type="OrthoDB" id="121583at2759"/>
<keyword evidence="2" id="KW-0472">Membrane</keyword>
<evidence type="ECO:0000313" key="4">
    <source>
        <dbReference type="Proteomes" id="UP001165121"/>
    </source>
</evidence>
<organism evidence="3 4">
    <name type="scientific">Phytophthora fragariaefolia</name>
    <dbReference type="NCBI Taxonomy" id="1490495"/>
    <lineage>
        <taxon>Eukaryota</taxon>
        <taxon>Sar</taxon>
        <taxon>Stramenopiles</taxon>
        <taxon>Oomycota</taxon>
        <taxon>Peronosporomycetes</taxon>
        <taxon>Peronosporales</taxon>
        <taxon>Peronosporaceae</taxon>
        <taxon>Phytophthora</taxon>
    </lineage>
</organism>
<reference evidence="3" key="1">
    <citation type="submission" date="2023-04" db="EMBL/GenBank/DDBJ databases">
        <title>Phytophthora fragariaefolia NBRC 109709.</title>
        <authorList>
            <person name="Ichikawa N."/>
            <person name="Sato H."/>
            <person name="Tonouchi N."/>
        </authorList>
    </citation>
    <scope>NUCLEOTIDE SEQUENCE</scope>
    <source>
        <strain evidence="3">NBRC 109709</strain>
    </source>
</reference>
<dbReference type="Proteomes" id="UP001165121">
    <property type="component" value="Unassembled WGS sequence"/>
</dbReference>
<evidence type="ECO:0000256" key="2">
    <source>
        <dbReference type="SAM" id="Phobius"/>
    </source>
</evidence>
<evidence type="ECO:0000256" key="1">
    <source>
        <dbReference type="SAM" id="MobiDB-lite"/>
    </source>
</evidence>
<evidence type="ECO:0000313" key="3">
    <source>
        <dbReference type="EMBL" id="GMF57494.1"/>
    </source>
</evidence>
<dbReference type="EMBL" id="BSXT01004362">
    <property type="protein sequence ID" value="GMF57494.1"/>
    <property type="molecule type" value="Genomic_DNA"/>
</dbReference>